<feature type="transmembrane region" description="Helical" evidence="1">
    <location>
        <begin position="310"/>
        <end position="328"/>
    </location>
</feature>
<dbReference type="EMBL" id="JACHGJ010000002">
    <property type="protein sequence ID" value="MBB6479587.1"/>
    <property type="molecule type" value="Genomic_DNA"/>
</dbReference>
<keyword evidence="1" id="KW-0472">Membrane</keyword>
<keyword evidence="1" id="KW-0812">Transmembrane</keyword>
<name>A0A841R8T0_9SPIO</name>
<evidence type="ECO:0000256" key="1">
    <source>
        <dbReference type="SAM" id="Phobius"/>
    </source>
</evidence>
<comment type="caution">
    <text evidence="2">The sequence shown here is derived from an EMBL/GenBank/DDBJ whole genome shotgun (WGS) entry which is preliminary data.</text>
</comment>
<feature type="transmembrane region" description="Helical" evidence="1">
    <location>
        <begin position="272"/>
        <end position="290"/>
    </location>
</feature>
<feature type="transmembrane region" description="Helical" evidence="1">
    <location>
        <begin position="449"/>
        <end position="465"/>
    </location>
</feature>
<evidence type="ECO:0000313" key="3">
    <source>
        <dbReference type="Proteomes" id="UP000587760"/>
    </source>
</evidence>
<accession>A0A841R8T0</accession>
<feature type="transmembrane region" description="Helical" evidence="1">
    <location>
        <begin position="410"/>
        <end position="428"/>
    </location>
</feature>
<proteinExistence type="predicted"/>
<protein>
    <submittedName>
        <fullName evidence="2">Cytochrome c biogenesis protein CcdA</fullName>
    </submittedName>
</protein>
<keyword evidence="3" id="KW-1185">Reference proteome</keyword>
<reference evidence="2 3" key="1">
    <citation type="submission" date="2020-08" db="EMBL/GenBank/DDBJ databases">
        <title>Genomic Encyclopedia of Type Strains, Phase IV (KMG-IV): sequencing the most valuable type-strain genomes for metagenomic binning, comparative biology and taxonomic classification.</title>
        <authorList>
            <person name="Goeker M."/>
        </authorList>
    </citation>
    <scope>NUCLEOTIDE SEQUENCE [LARGE SCALE GENOMIC DNA]</scope>
    <source>
        <strain evidence="2 3">DSM 2461</strain>
    </source>
</reference>
<dbReference type="InterPro" id="IPR051790">
    <property type="entry name" value="Cytochrome_c-biogenesis_DsbD"/>
</dbReference>
<sequence length="466" mass="52236">MTTEKYYFAFFLILIITFSLHGEILLDSIPDGEDWIITISNRSDETYDAMIVSADSAYKCEKGQISVPPGEEEELKIIREGETFRDQLYLRFISDHEDNPGIYAPGREEISPELSVKSETEADIEYFYTPDCSRCREFLDRTMPELEEKLEREISLSAVDVTTAEGLQKLMEKLEDLRSREKRLPLIVIGETILAGDRDIEEGLEEALRQSVPGKTLPADGSSLEKTTGVISLSILPVFTAGLLDGINPCAFSTLIFLLSWLSLAGRSRKEILLTGILFSLSVFVTYYAVGLGAFTALRAGDSLRWISLSLKYIMAAVLIVLAILHLADYRKMRMGKTGEIALQLSRERKRKIHSLVRENTRKAGLITGSLVLGFTVTIFELGCTGQIYLPTLMYMTRMEGNISSYLLLGFYNLAFIIPLLAVFIMAWKGMTSQRLAEWFSRKAGSVKLISALFFLAMAALLLILL</sequence>
<evidence type="ECO:0000313" key="2">
    <source>
        <dbReference type="EMBL" id="MBB6479587.1"/>
    </source>
</evidence>
<organism evidence="2 3">
    <name type="scientific">Spirochaeta isovalerica</name>
    <dbReference type="NCBI Taxonomy" id="150"/>
    <lineage>
        <taxon>Bacteria</taxon>
        <taxon>Pseudomonadati</taxon>
        <taxon>Spirochaetota</taxon>
        <taxon>Spirochaetia</taxon>
        <taxon>Spirochaetales</taxon>
        <taxon>Spirochaetaceae</taxon>
        <taxon>Spirochaeta</taxon>
    </lineage>
</organism>
<gene>
    <name evidence="2" type="ORF">HNR50_001245</name>
</gene>
<feature type="transmembrane region" description="Helical" evidence="1">
    <location>
        <begin position="246"/>
        <end position="265"/>
    </location>
</feature>
<dbReference type="Proteomes" id="UP000587760">
    <property type="component" value="Unassembled WGS sequence"/>
</dbReference>
<dbReference type="AlphaFoldDB" id="A0A841R8T0"/>
<keyword evidence="1" id="KW-1133">Transmembrane helix</keyword>
<dbReference type="PANTHER" id="PTHR31272:SF9">
    <property type="entry name" value="BLL1027 PROTEIN"/>
    <property type="match status" value="1"/>
</dbReference>
<feature type="transmembrane region" description="Helical" evidence="1">
    <location>
        <begin position="364"/>
        <end position="390"/>
    </location>
</feature>
<dbReference type="RefSeq" id="WP_184744964.1">
    <property type="nucleotide sequence ID" value="NZ_JACHGJ010000002.1"/>
</dbReference>
<dbReference type="PANTHER" id="PTHR31272">
    <property type="entry name" value="CYTOCHROME C-TYPE BIOGENESIS PROTEIN HI_1454-RELATED"/>
    <property type="match status" value="1"/>
</dbReference>